<dbReference type="InterPro" id="IPR024132">
    <property type="entry name" value="Akirin"/>
</dbReference>
<evidence type="ECO:0000256" key="3">
    <source>
        <dbReference type="ARBA" id="ARBA00023242"/>
    </source>
</evidence>
<keyword evidence="6" id="KW-1185">Reference proteome</keyword>
<comment type="subcellular location">
    <subcellularLocation>
        <location evidence="1">Nucleus</location>
    </subcellularLocation>
</comment>
<accession>A0AB34JVV6</accession>
<dbReference type="GO" id="GO:0045944">
    <property type="term" value="P:positive regulation of transcription by RNA polymerase II"/>
    <property type="evidence" value="ECO:0007669"/>
    <property type="project" value="TreeGrafter"/>
</dbReference>
<reference evidence="5 6" key="1">
    <citation type="journal article" date="2024" name="Science">
        <title>Giant polyketide synthase enzymes in the biosynthesis of giant marine polyether toxins.</title>
        <authorList>
            <person name="Fallon T.R."/>
            <person name="Shende V.V."/>
            <person name="Wierzbicki I.H."/>
            <person name="Pendleton A.L."/>
            <person name="Watervoot N.F."/>
            <person name="Auber R.P."/>
            <person name="Gonzalez D.J."/>
            <person name="Wisecaver J.H."/>
            <person name="Moore B.S."/>
        </authorList>
    </citation>
    <scope>NUCLEOTIDE SEQUENCE [LARGE SCALE GENOMIC DNA]</scope>
    <source>
        <strain evidence="5 6">12B1</strain>
    </source>
</reference>
<comment type="similarity">
    <text evidence="2">Belongs to the akirin family.</text>
</comment>
<sequence>MSLALGKRARDLASSPMQMQFSEHMSCSPHRCGLIESPPNYKRTRAHAPPPAEEAGSSSAFAACDSSRVHGSSPAMDIASALRNRVDPTSGEPLFTLEQVKDIVRRAVDEKERQIRVEYDGILQQKLQEQYQVFAKFNEDYISRSLKTKDLGYVS</sequence>
<evidence type="ECO:0000256" key="4">
    <source>
        <dbReference type="SAM" id="MobiDB-lite"/>
    </source>
</evidence>
<dbReference type="GO" id="GO:0000785">
    <property type="term" value="C:chromatin"/>
    <property type="evidence" value="ECO:0007669"/>
    <property type="project" value="TreeGrafter"/>
</dbReference>
<dbReference type="PANTHER" id="PTHR13293">
    <property type="entry name" value="AKIRIN-RELATED"/>
    <property type="match status" value="1"/>
</dbReference>
<evidence type="ECO:0000313" key="6">
    <source>
        <dbReference type="Proteomes" id="UP001515480"/>
    </source>
</evidence>
<dbReference type="AlphaFoldDB" id="A0AB34JVV6"/>
<evidence type="ECO:0000256" key="2">
    <source>
        <dbReference type="ARBA" id="ARBA00005625"/>
    </source>
</evidence>
<comment type="caution">
    <text evidence="5">The sequence shown here is derived from an EMBL/GenBank/DDBJ whole genome shotgun (WGS) entry which is preliminary data.</text>
</comment>
<proteinExistence type="inferred from homology"/>
<dbReference type="EMBL" id="JBGBPQ010000004">
    <property type="protein sequence ID" value="KAL1525042.1"/>
    <property type="molecule type" value="Genomic_DNA"/>
</dbReference>
<dbReference type="Proteomes" id="UP001515480">
    <property type="component" value="Unassembled WGS sequence"/>
</dbReference>
<keyword evidence="3" id="KW-0539">Nucleus</keyword>
<organism evidence="5 6">
    <name type="scientific">Prymnesium parvum</name>
    <name type="common">Toxic golden alga</name>
    <dbReference type="NCBI Taxonomy" id="97485"/>
    <lineage>
        <taxon>Eukaryota</taxon>
        <taxon>Haptista</taxon>
        <taxon>Haptophyta</taxon>
        <taxon>Prymnesiophyceae</taxon>
        <taxon>Prymnesiales</taxon>
        <taxon>Prymnesiaceae</taxon>
        <taxon>Prymnesium</taxon>
    </lineage>
</organism>
<dbReference type="GO" id="GO:0003712">
    <property type="term" value="F:transcription coregulator activity"/>
    <property type="evidence" value="ECO:0007669"/>
    <property type="project" value="TreeGrafter"/>
</dbReference>
<protein>
    <recommendedName>
        <fullName evidence="7">Akirin</fullName>
    </recommendedName>
</protein>
<name>A0AB34JVV6_PRYPA</name>
<evidence type="ECO:0008006" key="7">
    <source>
        <dbReference type="Google" id="ProtNLM"/>
    </source>
</evidence>
<gene>
    <name evidence="5" type="ORF">AB1Y20_019915</name>
</gene>
<evidence type="ECO:0000313" key="5">
    <source>
        <dbReference type="EMBL" id="KAL1525042.1"/>
    </source>
</evidence>
<dbReference type="PANTHER" id="PTHR13293:SF6">
    <property type="entry name" value="AKIRIN-RELATED"/>
    <property type="match status" value="1"/>
</dbReference>
<evidence type="ECO:0000256" key="1">
    <source>
        <dbReference type="ARBA" id="ARBA00004123"/>
    </source>
</evidence>
<feature type="region of interest" description="Disordered" evidence="4">
    <location>
        <begin position="38"/>
        <end position="59"/>
    </location>
</feature>
<dbReference type="GO" id="GO:0005634">
    <property type="term" value="C:nucleus"/>
    <property type="evidence" value="ECO:0007669"/>
    <property type="project" value="UniProtKB-SubCell"/>
</dbReference>